<evidence type="ECO:0000256" key="4">
    <source>
        <dbReference type="SAM" id="SignalP"/>
    </source>
</evidence>
<sequence>MNDCLTAQGKLRRVALAVLLAASGLVLAAPPAQSSTAGLARFESQAIAWHDCRTGPEDEVGAQLAAVGARCGELTVPLDYGDPGGRTISVAVARRAATDAGHRRGTLVVNTGGPGPSLDGVPLLVRGEPPAFPQGSPAVAAQYDLVGIDPRFFGRSTPLECGWPTGLYLHSAQLSSATRQDFDRGVATARDLAARCAGHRDELPHGSTRAIARDLDVVRAALGEQRISYLGWSYGSYLGAVYLQLFPDHADRIVLDSAIAPEAYGPALTRETAPADAAALRDWAGWAADHHQQYGLGETTDGVLAAVDQIYRAATRHPLQVGSHQVDASMIPGLLLTVDDSEASYAEFSAQVRVLREAARGLAVTPTPDLEQKLALYNDPGVSAAFGFSAATANRCADRAAPRDPETYFRDIQAHLAAEPLYGALARQITPCAFWPTLPAEAPTRIGNSHPALIVGASGDPVTPRPGQQAMHQALTGSRMVTLDHAFRHGVYLSGASGCVDTTVDRYLLRGVLPSTDIACSRGTG</sequence>
<evidence type="ECO:0000313" key="7">
    <source>
        <dbReference type="EMBL" id="AHH96858.1"/>
    </source>
</evidence>
<evidence type="ECO:0000256" key="1">
    <source>
        <dbReference type="ARBA" id="ARBA00010088"/>
    </source>
</evidence>
<gene>
    <name evidence="7" type="ORF">KALB_3494</name>
</gene>
<evidence type="ECO:0000313" key="8">
    <source>
        <dbReference type="Proteomes" id="UP000019225"/>
    </source>
</evidence>
<evidence type="ECO:0000259" key="6">
    <source>
        <dbReference type="Pfam" id="PF08386"/>
    </source>
</evidence>
<dbReference type="SUPFAM" id="SSF53474">
    <property type="entry name" value="alpha/beta-Hydrolases"/>
    <property type="match status" value="1"/>
</dbReference>
<dbReference type="PATRIC" id="fig|1449976.3.peg.3514"/>
<dbReference type="Pfam" id="PF08386">
    <property type="entry name" value="Abhydrolase_4"/>
    <property type="match status" value="1"/>
</dbReference>
<comment type="similarity">
    <text evidence="1">Belongs to the peptidase S33 family.</text>
</comment>
<keyword evidence="2 4" id="KW-0732">Signal</keyword>
<organism evidence="7 8">
    <name type="scientific">Kutzneria albida DSM 43870</name>
    <dbReference type="NCBI Taxonomy" id="1449976"/>
    <lineage>
        <taxon>Bacteria</taxon>
        <taxon>Bacillati</taxon>
        <taxon>Actinomycetota</taxon>
        <taxon>Actinomycetes</taxon>
        <taxon>Pseudonocardiales</taxon>
        <taxon>Pseudonocardiaceae</taxon>
        <taxon>Kutzneria</taxon>
    </lineage>
</organism>
<proteinExistence type="inferred from homology"/>
<dbReference type="HOGENOM" id="CLU_013364_3_2_11"/>
<feature type="domain" description="AB hydrolase-1" evidence="5">
    <location>
        <begin position="107"/>
        <end position="281"/>
    </location>
</feature>
<dbReference type="STRING" id="1449976.KALB_3494"/>
<dbReference type="OrthoDB" id="4447445at2"/>
<reference evidence="7 8" key="1">
    <citation type="journal article" date="2014" name="BMC Genomics">
        <title>Complete genome sequence of producer of the glycopeptide antibiotic Aculeximycin Kutzneria albida DSM 43870T, a representative of minor genus of Pseudonocardiaceae.</title>
        <authorList>
            <person name="Rebets Y."/>
            <person name="Tokovenko B."/>
            <person name="Lushchyk I."/>
            <person name="Ruckert C."/>
            <person name="Zaburannyi N."/>
            <person name="Bechthold A."/>
            <person name="Kalinowski J."/>
            <person name="Luzhetskyy A."/>
        </authorList>
    </citation>
    <scope>NUCLEOTIDE SEQUENCE [LARGE SCALE GENOMIC DNA]</scope>
    <source>
        <strain evidence="7">DSM 43870</strain>
    </source>
</reference>
<feature type="chain" id="PRO_5039197549" evidence="4">
    <location>
        <begin position="29"/>
        <end position="525"/>
    </location>
</feature>
<dbReference type="Gene3D" id="3.40.50.1820">
    <property type="entry name" value="alpha/beta hydrolase"/>
    <property type="match status" value="1"/>
</dbReference>
<name>W5W6N7_9PSEU</name>
<feature type="signal peptide" evidence="4">
    <location>
        <begin position="1"/>
        <end position="28"/>
    </location>
</feature>
<dbReference type="eggNOG" id="COG0596">
    <property type="taxonomic scope" value="Bacteria"/>
</dbReference>
<evidence type="ECO:0000256" key="3">
    <source>
        <dbReference type="ARBA" id="ARBA00022801"/>
    </source>
</evidence>
<dbReference type="InterPro" id="IPR029058">
    <property type="entry name" value="AB_hydrolase_fold"/>
</dbReference>
<accession>W5W6N7</accession>
<keyword evidence="8" id="KW-1185">Reference proteome</keyword>
<dbReference type="InterPro" id="IPR013595">
    <property type="entry name" value="Pept_S33_TAP-like_C"/>
</dbReference>
<dbReference type="PANTHER" id="PTHR43248">
    <property type="entry name" value="2-SUCCINYL-6-HYDROXY-2,4-CYCLOHEXADIENE-1-CARBOXYLATE SYNTHASE"/>
    <property type="match status" value="1"/>
</dbReference>
<evidence type="ECO:0000259" key="5">
    <source>
        <dbReference type="Pfam" id="PF00561"/>
    </source>
</evidence>
<dbReference type="KEGG" id="kal:KALB_3494"/>
<dbReference type="Proteomes" id="UP000019225">
    <property type="component" value="Chromosome"/>
</dbReference>
<dbReference type="GO" id="GO:0016787">
    <property type="term" value="F:hydrolase activity"/>
    <property type="evidence" value="ECO:0007669"/>
    <property type="project" value="UniProtKB-KW"/>
</dbReference>
<dbReference type="AlphaFoldDB" id="W5W6N7"/>
<evidence type="ECO:0000256" key="2">
    <source>
        <dbReference type="ARBA" id="ARBA00022729"/>
    </source>
</evidence>
<dbReference type="EMBL" id="CP007155">
    <property type="protein sequence ID" value="AHH96858.1"/>
    <property type="molecule type" value="Genomic_DNA"/>
</dbReference>
<protein>
    <submittedName>
        <fullName evidence="7">Uncharacterized protein</fullName>
    </submittedName>
</protein>
<feature type="domain" description="Peptidase S33 tripeptidyl aminopeptidase-like C-terminal" evidence="6">
    <location>
        <begin position="427"/>
        <end position="520"/>
    </location>
</feature>
<keyword evidence="3" id="KW-0378">Hydrolase</keyword>
<dbReference type="InterPro" id="IPR000073">
    <property type="entry name" value="AB_hydrolase_1"/>
</dbReference>
<dbReference type="PANTHER" id="PTHR43248:SF29">
    <property type="entry name" value="TRIPEPTIDYL AMINOPEPTIDASE"/>
    <property type="match status" value="1"/>
</dbReference>
<dbReference type="InterPro" id="IPR051601">
    <property type="entry name" value="Serine_prot/Carboxylest_S33"/>
</dbReference>
<dbReference type="Pfam" id="PF00561">
    <property type="entry name" value="Abhydrolase_1"/>
    <property type="match status" value="1"/>
</dbReference>